<gene>
    <name evidence="1" type="ORF">D3P05_13125</name>
</gene>
<organism evidence="1 2">
    <name type="scientific">Paracoccus siganidrum</name>
    <dbReference type="NCBI Taxonomy" id="1276757"/>
    <lineage>
        <taxon>Bacteria</taxon>
        <taxon>Pseudomonadati</taxon>
        <taxon>Pseudomonadota</taxon>
        <taxon>Alphaproteobacteria</taxon>
        <taxon>Rhodobacterales</taxon>
        <taxon>Paracoccaceae</taxon>
        <taxon>Paracoccus</taxon>
    </lineage>
</organism>
<dbReference type="OrthoDB" id="5464931at2"/>
<reference evidence="2" key="1">
    <citation type="submission" date="2018-09" db="EMBL/GenBank/DDBJ databases">
        <title>Paracoccus onubensis nov. sp. a moderate halophilic bacterium isolated from Gruta de las Maravillas (Aracena, Spain).</title>
        <authorList>
            <person name="Jurado V."/>
            <person name="Gutierrez-Patricio S."/>
            <person name="Gonzalez-Pimentel J.L."/>
            <person name="Miller A.Z."/>
            <person name="Laiz L."/>
            <person name="Saiz-Jimenez C."/>
        </authorList>
    </citation>
    <scope>NUCLEOTIDE SEQUENCE [LARGE SCALE GENOMIC DNA]</scope>
    <source>
        <strain evidence="2">DSM 26381</strain>
    </source>
</reference>
<dbReference type="Proteomes" id="UP000283587">
    <property type="component" value="Unassembled WGS sequence"/>
</dbReference>
<dbReference type="RefSeq" id="WP_119898617.1">
    <property type="nucleotide sequence ID" value="NZ_QNRC01000037.1"/>
</dbReference>
<protein>
    <submittedName>
        <fullName evidence="1">Uncharacterized protein</fullName>
    </submittedName>
</protein>
<accession>A0A419A5G7</accession>
<sequence>MKDMHSDLSVASAIDAATLTADSTPTAIDLRGYDAAEIVLAIGAGGITFTSSNKIEFKLTQSDDDASYEPVTEGDMLGVDEISTGGVIKALVAAHATANVYRFGYVGGKRYVKLLAAFSGTHGTGTPIAGVVIRGHGQINPQAAQA</sequence>
<keyword evidence="2" id="KW-1185">Reference proteome</keyword>
<comment type="caution">
    <text evidence="1">The sequence shown here is derived from an EMBL/GenBank/DDBJ whole genome shotgun (WGS) entry which is preliminary data.</text>
</comment>
<name>A0A419A5G7_9RHOB</name>
<proteinExistence type="predicted"/>
<evidence type="ECO:0000313" key="1">
    <source>
        <dbReference type="EMBL" id="RJL11455.1"/>
    </source>
</evidence>
<evidence type="ECO:0000313" key="2">
    <source>
        <dbReference type="Proteomes" id="UP000283587"/>
    </source>
</evidence>
<dbReference type="AlphaFoldDB" id="A0A419A5G7"/>
<dbReference type="EMBL" id="QZEW01000053">
    <property type="protein sequence ID" value="RJL11455.1"/>
    <property type="molecule type" value="Genomic_DNA"/>
</dbReference>